<dbReference type="STRING" id="1335309.GA0116948_10110"/>
<dbReference type="SUPFAM" id="SSF56935">
    <property type="entry name" value="Porins"/>
    <property type="match status" value="1"/>
</dbReference>
<protein>
    <recommendedName>
        <fullName evidence="3">Outer membrane receptor proteins, mostly Fe transport</fullName>
    </recommendedName>
</protein>
<reference evidence="1 2" key="1">
    <citation type="submission" date="2016-08" db="EMBL/GenBank/DDBJ databases">
        <authorList>
            <person name="Seilhamer J.J."/>
        </authorList>
    </citation>
    <scope>NUCLEOTIDE SEQUENCE [LARGE SCALE GENOMIC DNA]</scope>
    <source>
        <strain evidence="1 2">A37T2</strain>
    </source>
</reference>
<organism evidence="1 2">
    <name type="scientific">Chitinophaga costaii</name>
    <dbReference type="NCBI Taxonomy" id="1335309"/>
    <lineage>
        <taxon>Bacteria</taxon>
        <taxon>Pseudomonadati</taxon>
        <taxon>Bacteroidota</taxon>
        <taxon>Chitinophagia</taxon>
        <taxon>Chitinophagales</taxon>
        <taxon>Chitinophagaceae</taxon>
        <taxon>Chitinophaga</taxon>
    </lineage>
</organism>
<dbReference type="Proteomes" id="UP000242818">
    <property type="component" value="Unassembled WGS sequence"/>
</dbReference>
<evidence type="ECO:0008006" key="3">
    <source>
        <dbReference type="Google" id="ProtNLM"/>
    </source>
</evidence>
<dbReference type="EMBL" id="FMAR01000001">
    <property type="protein sequence ID" value="SCB71781.1"/>
    <property type="molecule type" value="Genomic_DNA"/>
</dbReference>
<dbReference type="AlphaFoldDB" id="A0A1C3YP01"/>
<sequence length="887" mass="101075">MLYRKGYAQGLPVIVKGEILDSAGVGVSDCYVKVYGTSSRMIYGYFNTGDKNTFEQSLTLPSPDTLNFQITHLGYAPLVVRAFVSAQLKIVTVSAVMKYQPRGLHPVEVKAPPVWKRGDTTFFKADYFKDGDERKLKDLITKVPGFEIMDDGRLLYNHREIKKIRMDGEELFGDKIKLLLNSFPVHVINTLQAIENQNDQPLLAGMGGGRNTVLNLGLKKDKLHTVFGDAEAGVGTAHRYSVSPVLFSLLQKAKVGYIGNFNSIGEGIGWEEEREFKQADETIAQNLMISNHPLQTIPGFENRWYIQNRQWDNRLQVNLPVNKKLRSETELNFLKDNQQQRSYNNAKILTGSTYFSRLDSNRITYRPSLLAVRQTFIYHPDSSRELNVSGHLFIDRTGGGQFSSYTDTTRSFVRNQLDNNWTSGSASLLYTHRISKTKAAILQVNYNKEKLGQYGQGWSPNWNQVFGVENGHFDLLSQQGSPTYQTITANWKYYNHNKGWPFDMSINYVRTSLHLANQLKLTDTANATNTLMPPGFSNAGDYTINNLHVVLEKNISLWGKKATRFKTDYGFSHATTREPDLSDRFTVPEYYFDVSQPFSFGDGYNGEINGTLYQRQLAPYQLQRAIYPSSLTSFRQWSGVNRPQRSFTMNSNFFKQWHKSEVSSTLYLYYMHNFTSIASFQTLKDFVAIQQDSLMNRGSDQLGISTSHIIPSLFLHAVINITGQYNKGANLIIGDDHQIYKNKLSSYGVTLSLKRNWHKVYFIKLSSQGLYGRNKIEGLASANIAPDICNIKSTLEQRLQVNKQLSFTYTTSYYNNNLFTPQAKSFLFMDAMVNYKFNKAPVSVAIKADNLANVKYFSSFNNYATLQNFYSVPLVRRNVFVSVRMEF</sequence>
<name>A0A1C3YP01_9BACT</name>
<evidence type="ECO:0000313" key="1">
    <source>
        <dbReference type="EMBL" id="SCB71781.1"/>
    </source>
</evidence>
<dbReference type="RefSeq" id="WP_089707749.1">
    <property type="nucleotide sequence ID" value="NZ_FMAR01000001.1"/>
</dbReference>
<proteinExistence type="predicted"/>
<evidence type="ECO:0000313" key="2">
    <source>
        <dbReference type="Proteomes" id="UP000242818"/>
    </source>
</evidence>
<accession>A0A1C3YP01</accession>
<gene>
    <name evidence="1" type="ORF">GA0116948_10110</name>
</gene>
<keyword evidence="2" id="KW-1185">Reference proteome</keyword>
<dbReference type="OrthoDB" id="603275at2"/>